<evidence type="ECO:0000313" key="9">
    <source>
        <dbReference type="Proteomes" id="UP000070544"/>
    </source>
</evidence>
<organism evidence="8 9">
    <name type="scientific">Gonapodya prolifera (strain JEL478)</name>
    <name type="common">Monoblepharis prolifera</name>
    <dbReference type="NCBI Taxonomy" id="1344416"/>
    <lineage>
        <taxon>Eukaryota</taxon>
        <taxon>Fungi</taxon>
        <taxon>Fungi incertae sedis</taxon>
        <taxon>Chytridiomycota</taxon>
        <taxon>Chytridiomycota incertae sedis</taxon>
        <taxon>Monoblepharidomycetes</taxon>
        <taxon>Monoblepharidales</taxon>
        <taxon>Gonapodyaceae</taxon>
        <taxon>Gonapodya</taxon>
    </lineage>
</organism>
<dbReference type="InterPro" id="IPR036861">
    <property type="entry name" value="Endochitinase-like_sf"/>
</dbReference>
<dbReference type="SMART" id="SM00270">
    <property type="entry name" value="ChtBD1"/>
    <property type="match status" value="1"/>
</dbReference>
<dbReference type="PANTHER" id="PTHR35273">
    <property type="entry name" value="ALPHA-1,4 POLYGALACTOSAMINIDASE, PUTATIVE (AFU_ORTHOLOGUE AFUA_3G07890)-RELATED"/>
    <property type="match status" value="1"/>
</dbReference>
<evidence type="ECO:0000256" key="6">
    <source>
        <dbReference type="SAM" id="SignalP"/>
    </source>
</evidence>
<feature type="compositionally biased region" description="Low complexity" evidence="5">
    <location>
        <begin position="333"/>
        <end position="409"/>
    </location>
</feature>
<sequence>MRRVWIAAAAALAALSAPAAHAQVVPPTPLPKVPPNTSFQWQIDGGTIDQSYQSLIYDVDLDFTDAATISSLRAAGHIVVCYFSAGTWENFRPDAASFPAAVKGKPYEAPYQDELWLNVKNIAVLGPIMTARMQKGVGKGCQGFEFDDVDGFDYETGDNPTGFSLTADDQLTYDKFLADTAHSLGALAVLKNTSPLAAQLVAWFDFSLTEQCHQYGFCDLFAPFINAGKAVFDVEYEKKYYPAVCTANGPKGIDSQLKKTALDGSRTLCKTYTDFPPKATATGVVVTTTKAAVTTTVAPGTTTKTSTATSTRTTSYTRSTSTSTATPPPPPTSSTSTRTSTKTTGTTTQTQTTGTTTQTQTTGTTTQTQTTGTTTQTQTTGTTTQTQTTGTTTQTQTTETTTGTPTTTAVPPPPPTTAESSTETTTATLEPPTTTTAVPPPPAPATTTGVPPPPPPPSAADTTTATQTTAVPSPPPPTSSTTTQTTAVPPPPPPTTSTQTTAKTTTTFPPPPPPPTTNTKTTSLTTKGTTTRTTTRVTTKTTTLTKTTSKLTTKKITTTTIPAGSPCGNTAFCVDTSTLPTVVSPAAGTYQVTVRVWTATAKDMLVELHQSSGSKPIVSNYAYNAIAASTTGSYTTYTFVLTWNALSGPPYNWFVWMTPPGAGWDGQLWNKEVPVTLGSGGSVVSPPPPGAPPPPPPSPPSGIPISTDSSCGSGVNKYCPNSQCCSQYGWCGTTTDYCGTGCQPGFGKCT</sequence>
<comment type="caution">
    <text evidence="4">Lacks conserved residue(s) required for the propagation of feature annotation.</text>
</comment>
<dbReference type="EC" id="3.2.1.22" evidence="2"/>
<feature type="compositionally biased region" description="Low complexity" evidence="5">
    <location>
        <begin position="417"/>
        <end position="437"/>
    </location>
</feature>
<evidence type="ECO:0000256" key="5">
    <source>
        <dbReference type="SAM" id="MobiDB-lite"/>
    </source>
</evidence>
<comment type="catalytic activity">
    <reaction evidence="1">
        <text>Hydrolysis of terminal, non-reducing alpha-D-galactose residues in alpha-D-galactosides, including galactose oligosaccharides, galactomannans and galactolipids.</text>
        <dbReference type="EC" id="3.2.1.22"/>
    </reaction>
</comment>
<feature type="disulfide bond" evidence="4">
    <location>
        <begin position="724"/>
        <end position="738"/>
    </location>
</feature>
<accession>A0A139ASG9</accession>
<proteinExistence type="predicted"/>
<dbReference type="GO" id="GO:0004557">
    <property type="term" value="F:alpha-galactosidase activity"/>
    <property type="evidence" value="ECO:0007669"/>
    <property type="project" value="UniProtKB-EC"/>
</dbReference>
<dbReference type="InterPro" id="IPR001002">
    <property type="entry name" value="Chitin-bd_1"/>
</dbReference>
<evidence type="ECO:0000256" key="4">
    <source>
        <dbReference type="PROSITE-ProRule" id="PRU00261"/>
    </source>
</evidence>
<dbReference type="PROSITE" id="PS00026">
    <property type="entry name" value="CHIT_BIND_I_1"/>
    <property type="match status" value="1"/>
</dbReference>
<dbReference type="Pfam" id="PF03537">
    <property type="entry name" value="Glyco_hydro_114"/>
    <property type="match status" value="1"/>
</dbReference>
<keyword evidence="4" id="KW-1015">Disulfide bond</keyword>
<dbReference type="GO" id="GO:0008061">
    <property type="term" value="F:chitin binding"/>
    <property type="evidence" value="ECO:0007669"/>
    <property type="project" value="UniProtKB-UniRule"/>
</dbReference>
<dbReference type="Gene3D" id="3.20.20.70">
    <property type="entry name" value="Aldolase class I"/>
    <property type="match status" value="1"/>
</dbReference>
<gene>
    <name evidence="8" type="ORF">M427DRAFT_427694</name>
</gene>
<evidence type="ECO:0000256" key="1">
    <source>
        <dbReference type="ARBA" id="ARBA00001255"/>
    </source>
</evidence>
<evidence type="ECO:0000256" key="3">
    <source>
        <dbReference type="ARBA" id="ARBA00022669"/>
    </source>
</evidence>
<feature type="compositionally biased region" description="Low complexity" evidence="5">
    <location>
        <begin position="496"/>
        <end position="507"/>
    </location>
</feature>
<dbReference type="Proteomes" id="UP000070544">
    <property type="component" value="Unassembled WGS sequence"/>
</dbReference>
<dbReference type="CDD" id="cd11618">
    <property type="entry name" value="ChtBD1_1"/>
    <property type="match status" value="1"/>
</dbReference>
<feature type="chain" id="PRO_5007296379" description="alpha-galactosidase" evidence="6">
    <location>
        <begin position="23"/>
        <end position="750"/>
    </location>
</feature>
<name>A0A139ASG9_GONPJ</name>
<feature type="compositionally biased region" description="Pro residues" evidence="5">
    <location>
        <begin position="438"/>
        <end position="458"/>
    </location>
</feature>
<evidence type="ECO:0000256" key="2">
    <source>
        <dbReference type="ARBA" id="ARBA00012755"/>
    </source>
</evidence>
<dbReference type="PANTHER" id="PTHR35273:SF2">
    <property type="entry name" value="ALPHA-GALACTOSIDASE"/>
    <property type="match status" value="1"/>
</dbReference>
<feature type="disulfide bond" evidence="4">
    <location>
        <begin position="719"/>
        <end position="731"/>
    </location>
</feature>
<keyword evidence="3 4" id="KW-0147">Chitin-binding</keyword>
<dbReference type="PROSITE" id="PS50941">
    <property type="entry name" value="CHIT_BIND_I_2"/>
    <property type="match status" value="1"/>
</dbReference>
<evidence type="ECO:0000313" key="8">
    <source>
        <dbReference type="EMBL" id="KXS19690.1"/>
    </source>
</evidence>
<feature type="region of interest" description="Disordered" evidence="5">
    <location>
        <begin position="679"/>
        <end position="706"/>
    </location>
</feature>
<dbReference type="InterPro" id="IPR018371">
    <property type="entry name" value="Chitin-binding_1_CS"/>
</dbReference>
<feature type="domain" description="Chitin-binding type-1" evidence="7">
    <location>
        <begin position="708"/>
        <end position="750"/>
    </location>
</feature>
<protein>
    <recommendedName>
        <fullName evidence="2">alpha-galactosidase</fullName>
        <ecNumber evidence="2">3.2.1.22</ecNumber>
    </recommendedName>
</protein>
<keyword evidence="9" id="KW-1185">Reference proteome</keyword>
<evidence type="ECO:0000259" key="7">
    <source>
        <dbReference type="PROSITE" id="PS50941"/>
    </source>
</evidence>
<dbReference type="InterPro" id="IPR017853">
    <property type="entry name" value="GH"/>
</dbReference>
<dbReference type="InterPro" id="IPR013785">
    <property type="entry name" value="Aldolase_TIM"/>
</dbReference>
<feature type="compositionally biased region" description="Low complexity" evidence="5">
    <location>
        <begin position="517"/>
        <end position="536"/>
    </location>
</feature>
<dbReference type="STRING" id="1344416.A0A139ASG9"/>
<feature type="compositionally biased region" description="Pro residues" evidence="5">
    <location>
        <begin position="685"/>
        <end position="702"/>
    </location>
</feature>
<dbReference type="SUPFAM" id="SSF51445">
    <property type="entry name" value="(Trans)glycosidases"/>
    <property type="match status" value="1"/>
</dbReference>
<dbReference type="Gene3D" id="3.30.60.10">
    <property type="entry name" value="Endochitinase-like"/>
    <property type="match status" value="1"/>
</dbReference>
<keyword evidence="6" id="KW-0732">Signal</keyword>
<dbReference type="OrthoDB" id="2108802at2759"/>
<reference evidence="8 9" key="1">
    <citation type="journal article" date="2015" name="Genome Biol. Evol.">
        <title>Phylogenomic analyses indicate that early fungi evolved digesting cell walls of algal ancestors of land plants.</title>
        <authorList>
            <person name="Chang Y."/>
            <person name="Wang S."/>
            <person name="Sekimoto S."/>
            <person name="Aerts A.L."/>
            <person name="Choi C."/>
            <person name="Clum A."/>
            <person name="LaButti K.M."/>
            <person name="Lindquist E.A."/>
            <person name="Yee Ngan C."/>
            <person name="Ohm R.A."/>
            <person name="Salamov A.A."/>
            <person name="Grigoriev I.V."/>
            <person name="Spatafora J.W."/>
            <person name="Berbee M.L."/>
        </authorList>
    </citation>
    <scope>NUCLEOTIDE SEQUENCE [LARGE SCALE GENOMIC DNA]</scope>
    <source>
        <strain evidence="8 9">JEL478</strain>
    </source>
</reference>
<dbReference type="EMBL" id="KQ965737">
    <property type="protein sequence ID" value="KXS19690.1"/>
    <property type="molecule type" value="Genomic_DNA"/>
</dbReference>
<feature type="compositionally biased region" description="Low complexity" evidence="5">
    <location>
        <begin position="459"/>
        <end position="471"/>
    </location>
</feature>
<dbReference type="SUPFAM" id="SSF57016">
    <property type="entry name" value="Plant lectins/antimicrobial peptides"/>
    <property type="match status" value="1"/>
</dbReference>
<dbReference type="Pfam" id="PF00187">
    <property type="entry name" value="Chitin_bind_1"/>
    <property type="match status" value="1"/>
</dbReference>
<dbReference type="AlphaFoldDB" id="A0A139ASG9"/>
<dbReference type="InterPro" id="IPR004352">
    <property type="entry name" value="GH114_TIM-barrel"/>
</dbReference>
<feature type="signal peptide" evidence="6">
    <location>
        <begin position="1"/>
        <end position="22"/>
    </location>
</feature>
<feature type="region of interest" description="Disordered" evidence="5">
    <location>
        <begin position="300"/>
        <end position="536"/>
    </location>
</feature>
<feature type="compositionally biased region" description="Low complexity" evidence="5">
    <location>
        <begin position="300"/>
        <end position="325"/>
    </location>
</feature>